<gene>
    <name evidence="2" type="ORF">GPUH_LOCUS15380</name>
</gene>
<feature type="region of interest" description="Disordered" evidence="1">
    <location>
        <begin position="146"/>
        <end position="171"/>
    </location>
</feature>
<dbReference type="WBParaSite" id="GPUH_0001540101-mRNA-1">
    <property type="protein sequence ID" value="GPUH_0001540101-mRNA-1"/>
    <property type="gene ID" value="GPUH_0001540101"/>
</dbReference>
<feature type="region of interest" description="Disordered" evidence="1">
    <location>
        <begin position="192"/>
        <end position="224"/>
    </location>
</feature>
<sequence length="244" mass="27274">MFVITSTPKGTSSSPREENKGATVSPDNRPIKPMSDADYRRYFLPSNEECTSHRHDHHGAKHAAREQKVPECDIGSTVASAVNQRWKTKTDLGTAQKTAAGNSQKHFFFQNLIASIPDFFSSFFCKTVISLIILWGGQKHSLIPKKLPGSMNKKKHRASNSGNREECSEKPKRAAAMKISVVFLRGSQKHSLIPKKLPGSMNKKKHRASNSGNREECSEKPRRAAAMKVISYKEKDLIKKRNAD</sequence>
<evidence type="ECO:0000313" key="3">
    <source>
        <dbReference type="Proteomes" id="UP000271098"/>
    </source>
</evidence>
<reference evidence="2 3" key="2">
    <citation type="submission" date="2018-11" db="EMBL/GenBank/DDBJ databases">
        <authorList>
            <consortium name="Pathogen Informatics"/>
        </authorList>
    </citation>
    <scope>NUCLEOTIDE SEQUENCE [LARGE SCALE GENOMIC DNA]</scope>
</reference>
<feature type="compositionally biased region" description="Polar residues" evidence="1">
    <location>
        <begin position="1"/>
        <end position="14"/>
    </location>
</feature>
<evidence type="ECO:0000313" key="2">
    <source>
        <dbReference type="EMBL" id="VDN25893.1"/>
    </source>
</evidence>
<evidence type="ECO:0000256" key="1">
    <source>
        <dbReference type="SAM" id="MobiDB-lite"/>
    </source>
</evidence>
<dbReference type="AlphaFoldDB" id="A0A183E339"/>
<keyword evidence="3" id="KW-1185">Reference proteome</keyword>
<evidence type="ECO:0000313" key="4">
    <source>
        <dbReference type="WBParaSite" id="GPUH_0001540101-mRNA-1"/>
    </source>
</evidence>
<feature type="region of interest" description="Disordered" evidence="1">
    <location>
        <begin position="1"/>
        <end position="35"/>
    </location>
</feature>
<protein>
    <submittedName>
        <fullName evidence="4">DUF4005 domain-containing protein</fullName>
    </submittedName>
</protein>
<proteinExistence type="predicted"/>
<dbReference type="EMBL" id="UYRT01082363">
    <property type="protein sequence ID" value="VDN25893.1"/>
    <property type="molecule type" value="Genomic_DNA"/>
</dbReference>
<name>A0A183E339_9BILA</name>
<dbReference type="Proteomes" id="UP000271098">
    <property type="component" value="Unassembled WGS sequence"/>
</dbReference>
<reference evidence="4" key="1">
    <citation type="submission" date="2016-06" db="UniProtKB">
        <authorList>
            <consortium name="WormBaseParasite"/>
        </authorList>
    </citation>
    <scope>IDENTIFICATION</scope>
</reference>
<organism evidence="4">
    <name type="scientific">Gongylonema pulchrum</name>
    <dbReference type="NCBI Taxonomy" id="637853"/>
    <lineage>
        <taxon>Eukaryota</taxon>
        <taxon>Metazoa</taxon>
        <taxon>Ecdysozoa</taxon>
        <taxon>Nematoda</taxon>
        <taxon>Chromadorea</taxon>
        <taxon>Rhabditida</taxon>
        <taxon>Spirurina</taxon>
        <taxon>Spiruromorpha</taxon>
        <taxon>Spiruroidea</taxon>
        <taxon>Gongylonematidae</taxon>
        <taxon>Gongylonema</taxon>
    </lineage>
</organism>
<feature type="compositionally biased region" description="Basic and acidic residues" evidence="1">
    <location>
        <begin position="213"/>
        <end position="222"/>
    </location>
</feature>
<accession>A0A183E339</accession>